<sequence length="121" mass="13380">MDVRVLESPDGALFHFVTVTAKNIGTVALIDPRLSLQTEAWLSDNSIAHSEIGFDGWFEVSDHGLSRGNRFAAVDTGEVAEFSLEKTFESSVWAVRYVAILEVGRLSWSKHEVVENVKKTG</sequence>
<dbReference type="EMBL" id="BLPF01000004">
    <property type="protein sequence ID" value="GFJ85837.1"/>
    <property type="molecule type" value="Genomic_DNA"/>
</dbReference>
<reference evidence="1 2" key="2">
    <citation type="submission" date="2020-03" db="EMBL/GenBank/DDBJ databases">
        <authorList>
            <person name="Ichikawa N."/>
            <person name="Kimura A."/>
            <person name="Kitahashi Y."/>
            <person name="Uohara A."/>
        </authorList>
    </citation>
    <scope>NUCLEOTIDE SEQUENCE [LARGE SCALE GENOMIC DNA]</scope>
    <source>
        <strain evidence="1 2">NBRC 108639</strain>
    </source>
</reference>
<evidence type="ECO:0000313" key="1">
    <source>
        <dbReference type="EMBL" id="GFJ85837.1"/>
    </source>
</evidence>
<evidence type="ECO:0008006" key="3">
    <source>
        <dbReference type="Google" id="ProtNLM"/>
    </source>
</evidence>
<dbReference type="AlphaFoldDB" id="A0A6V8KVL3"/>
<name>A0A6V8KVL3_9ACTN</name>
<protein>
    <recommendedName>
        <fullName evidence="3">DUF4352 domain-containing protein</fullName>
    </recommendedName>
</protein>
<proteinExistence type="predicted"/>
<keyword evidence="2" id="KW-1185">Reference proteome</keyword>
<dbReference type="Proteomes" id="UP000482800">
    <property type="component" value="Unassembled WGS sequence"/>
</dbReference>
<evidence type="ECO:0000313" key="2">
    <source>
        <dbReference type="Proteomes" id="UP000482800"/>
    </source>
</evidence>
<reference evidence="1 2" key="1">
    <citation type="submission" date="2020-03" db="EMBL/GenBank/DDBJ databases">
        <title>Whole genome shotgun sequence of Phytohabitans houttuyneae NBRC 108639.</title>
        <authorList>
            <person name="Komaki H."/>
            <person name="Tamura T."/>
        </authorList>
    </citation>
    <scope>NUCLEOTIDE SEQUENCE [LARGE SCALE GENOMIC DNA]</scope>
    <source>
        <strain evidence="1 2">NBRC 108639</strain>
    </source>
</reference>
<organism evidence="1 2">
    <name type="scientific">Phytohabitans houttuyneae</name>
    <dbReference type="NCBI Taxonomy" id="1076126"/>
    <lineage>
        <taxon>Bacteria</taxon>
        <taxon>Bacillati</taxon>
        <taxon>Actinomycetota</taxon>
        <taxon>Actinomycetes</taxon>
        <taxon>Micromonosporales</taxon>
        <taxon>Micromonosporaceae</taxon>
    </lineage>
</organism>
<comment type="caution">
    <text evidence="1">The sequence shown here is derived from an EMBL/GenBank/DDBJ whole genome shotgun (WGS) entry which is preliminary data.</text>
</comment>
<accession>A0A6V8KVL3</accession>
<gene>
    <name evidence="1" type="ORF">Phou_100170</name>
</gene>